<keyword evidence="2" id="KW-0863">Zinc-finger</keyword>
<name>A0A183KAX9_9TREM</name>
<dbReference type="SUPFAM" id="SSF118310">
    <property type="entry name" value="AN1-like Zinc finger"/>
    <property type="match status" value="1"/>
</dbReference>
<dbReference type="GO" id="GO:0008270">
    <property type="term" value="F:zinc ion binding"/>
    <property type="evidence" value="ECO:0007669"/>
    <property type="project" value="UniProtKB-KW"/>
</dbReference>
<dbReference type="STRING" id="6186.A0A183KAX9"/>
<dbReference type="Proteomes" id="UP000279833">
    <property type="component" value="Unassembled WGS sequence"/>
</dbReference>
<dbReference type="PANTHER" id="PTHR46728:SF1">
    <property type="entry name" value="AN1-TYPE ZINC FINGER PROTEIN 4"/>
    <property type="match status" value="1"/>
</dbReference>
<dbReference type="Gene3D" id="4.10.1110.10">
    <property type="entry name" value="AN1-like Zinc finger"/>
    <property type="match status" value="1"/>
</dbReference>
<reference evidence="8" key="1">
    <citation type="submission" date="2016-06" db="UniProtKB">
        <authorList>
            <consortium name="WormBaseParasite"/>
        </authorList>
    </citation>
    <scope>IDENTIFICATION</scope>
</reference>
<proteinExistence type="predicted"/>
<keyword evidence="1" id="KW-0479">Metal-binding</keyword>
<dbReference type="SUPFAM" id="SSF54236">
    <property type="entry name" value="Ubiquitin-like"/>
    <property type="match status" value="1"/>
</dbReference>
<evidence type="ECO:0000259" key="5">
    <source>
        <dbReference type="PROSITE" id="PS50053"/>
    </source>
</evidence>
<dbReference type="InterPro" id="IPR035896">
    <property type="entry name" value="AN1-like_Znf"/>
</dbReference>
<dbReference type="Pfam" id="PF00240">
    <property type="entry name" value="ubiquitin"/>
    <property type="match status" value="1"/>
</dbReference>
<evidence type="ECO:0000256" key="4">
    <source>
        <dbReference type="SAM" id="MobiDB-lite"/>
    </source>
</evidence>
<dbReference type="InterPro" id="IPR000058">
    <property type="entry name" value="Znf_AN1"/>
</dbReference>
<gene>
    <name evidence="6" type="ORF">SCUD_LOCUS12167</name>
</gene>
<dbReference type="InterPro" id="IPR029071">
    <property type="entry name" value="Ubiquitin-like_domsf"/>
</dbReference>
<dbReference type="EMBL" id="UZAK01034922">
    <property type="protein sequence ID" value="VDP47709.1"/>
    <property type="molecule type" value="Genomic_DNA"/>
</dbReference>
<dbReference type="Gene3D" id="3.10.20.90">
    <property type="entry name" value="Phosphatidylinositol 3-kinase Catalytic Subunit, Chain A, domain 1"/>
    <property type="match status" value="1"/>
</dbReference>
<dbReference type="InterPro" id="IPR000626">
    <property type="entry name" value="Ubiquitin-like_dom"/>
</dbReference>
<reference evidence="6 7" key="2">
    <citation type="submission" date="2018-11" db="EMBL/GenBank/DDBJ databases">
        <authorList>
            <consortium name="Pathogen Informatics"/>
        </authorList>
    </citation>
    <scope>NUCLEOTIDE SEQUENCE [LARGE SCALE GENOMIC DNA]</scope>
    <source>
        <strain evidence="6">Dakar</strain>
        <strain evidence="7">Dakar, Senegal</strain>
    </source>
</reference>
<keyword evidence="7" id="KW-1185">Reference proteome</keyword>
<evidence type="ECO:0000313" key="8">
    <source>
        <dbReference type="WBParaSite" id="SCUD_0001217001-mRNA-1"/>
    </source>
</evidence>
<dbReference type="PROSITE" id="PS50053">
    <property type="entry name" value="UBIQUITIN_2"/>
    <property type="match status" value="1"/>
</dbReference>
<accession>A0A183KAX9</accession>
<keyword evidence="3" id="KW-0862">Zinc</keyword>
<dbReference type="WBParaSite" id="SCUD_0001217001-mRNA-1">
    <property type="protein sequence ID" value="SCUD_0001217001-mRNA-1"/>
    <property type="gene ID" value="SCUD_0001217001"/>
</dbReference>
<evidence type="ECO:0000256" key="2">
    <source>
        <dbReference type="ARBA" id="ARBA00022771"/>
    </source>
</evidence>
<sequence length="683" mass="77479">MLIFVRGLSGTVTPLNVSPHDSVLSIKIRIFYLKSKLFAYISVHDQHLLYSGVELTDQTILSTVNIGHGALLLLVLGLRTGPLGRYDLCTSTNQKYSNNDISSQSTNNNNNDETEYTRLLSLLSSSSSYPSVSSSSAAAPTVVFPSICVTAVVNATKIASDELEQTETNLLMNSFESYNDNNDDTINSNCFTSSDDEIYRIAEVLGYAIDNNEQLLSPSLYDFPTTVTDESQLYDYDNNDIDETDIYYHYEQSFTPPQQLSWVITPSYVKTNSYELCDNINSNNNSFQYIHGFKTIESPSKHYQSTDSLFDKTNTSTSTTTSSSTNSVIMNSSYDQLKDNSIFSSLKEESYLSSPNINVIVDNDNNNNNNHTIVDAKRSTRNNDKTTAMIVHNDDDFHLDRHYSNSNTIPLLNTTTNSTTITHLPISSGDNSIIQLLNNSTINFINNPLIINHFQSLINSPCSYSFYLMMQMKLLCNNQFHSNEYLFNLIPNNNNNTIVMNRRTSYTTKTFESPLDQNYLPQITKSHSNHLNNNEYNITEKLLNDTRRYNRQTEFNLNCNDNDDFRQMCLSNTTIDRSSSHSLQSLSSSSPPSSSSSSSSSSCNTTIHSNQSRCYECNRRTRLACGFTCRCERWFCSRHHHPEDHRFSFDISYEIYLYYLIRLSFDVLDICGDDDDDDDNNDA</sequence>
<dbReference type="SMART" id="SM00213">
    <property type="entry name" value="UBQ"/>
    <property type="match status" value="1"/>
</dbReference>
<feature type="region of interest" description="Disordered" evidence="4">
    <location>
        <begin position="580"/>
        <end position="602"/>
    </location>
</feature>
<dbReference type="PANTHER" id="PTHR46728">
    <property type="entry name" value="AN1-TYPE ZINC FINGER PROTEIN 4"/>
    <property type="match status" value="1"/>
</dbReference>
<dbReference type="InterPro" id="IPR053061">
    <property type="entry name" value="AN1-type_zinc_finger"/>
</dbReference>
<dbReference type="SMART" id="SM00154">
    <property type="entry name" value="ZnF_AN1"/>
    <property type="match status" value="1"/>
</dbReference>
<feature type="region of interest" description="Disordered" evidence="4">
    <location>
        <begin position="304"/>
        <end position="325"/>
    </location>
</feature>
<evidence type="ECO:0000313" key="6">
    <source>
        <dbReference type="EMBL" id="VDP47709.1"/>
    </source>
</evidence>
<dbReference type="AlphaFoldDB" id="A0A183KAX9"/>
<feature type="domain" description="Ubiquitin-like" evidence="5">
    <location>
        <begin position="1"/>
        <end position="81"/>
    </location>
</feature>
<organism evidence="8">
    <name type="scientific">Schistosoma curassoni</name>
    <dbReference type="NCBI Taxonomy" id="6186"/>
    <lineage>
        <taxon>Eukaryota</taxon>
        <taxon>Metazoa</taxon>
        <taxon>Spiralia</taxon>
        <taxon>Lophotrochozoa</taxon>
        <taxon>Platyhelminthes</taxon>
        <taxon>Trematoda</taxon>
        <taxon>Digenea</taxon>
        <taxon>Strigeidida</taxon>
        <taxon>Schistosomatoidea</taxon>
        <taxon>Schistosomatidae</taxon>
        <taxon>Schistosoma</taxon>
    </lineage>
</organism>
<protein>
    <submittedName>
        <fullName evidence="8">Ubiquitin-like domain-containing protein</fullName>
    </submittedName>
</protein>
<evidence type="ECO:0000256" key="3">
    <source>
        <dbReference type="ARBA" id="ARBA00022833"/>
    </source>
</evidence>
<evidence type="ECO:0000313" key="7">
    <source>
        <dbReference type="Proteomes" id="UP000279833"/>
    </source>
</evidence>
<feature type="compositionally biased region" description="Low complexity" evidence="4">
    <location>
        <begin position="313"/>
        <end position="325"/>
    </location>
</feature>
<evidence type="ECO:0000256" key="1">
    <source>
        <dbReference type="ARBA" id="ARBA00022723"/>
    </source>
</evidence>